<keyword evidence="3" id="KW-1185">Reference proteome</keyword>
<feature type="transmembrane region" description="Helical" evidence="1">
    <location>
        <begin position="186"/>
        <end position="207"/>
    </location>
</feature>
<proteinExistence type="predicted"/>
<protein>
    <submittedName>
        <fullName evidence="2">Uncharacterized protein</fullName>
    </submittedName>
</protein>
<keyword evidence="1" id="KW-0812">Transmembrane</keyword>
<keyword evidence="1" id="KW-0472">Membrane</keyword>
<gene>
    <name evidence="2" type="ORF">CTEN210_01554</name>
</gene>
<evidence type="ECO:0000313" key="2">
    <source>
        <dbReference type="EMBL" id="GFH45080.1"/>
    </source>
</evidence>
<feature type="transmembrane region" description="Helical" evidence="1">
    <location>
        <begin position="150"/>
        <end position="166"/>
    </location>
</feature>
<dbReference type="AlphaFoldDB" id="A0AAD3GZS0"/>
<keyword evidence="1" id="KW-1133">Transmembrane helix</keyword>
<organism evidence="2 3">
    <name type="scientific">Chaetoceros tenuissimus</name>
    <dbReference type="NCBI Taxonomy" id="426638"/>
    <lineage>
        <taxon>Eukaryota</taxon>
        <taxon>Sar</taxon>
        <taxon>Stramenopiles</taxon>
        <taxon>Ochrophyta</taxon>
        <taxon>Bacillariophyta</taxon>
        <taxon>Coscinodiscophyceae</taxon>
        <taxon>Chaetocerotophycidae</taxon>
        <taxon>Chaetocerotales</taxon>
        <taxon>Chaetocerotaceae</taxon>
        <taxon>Chaetoceros</taxon>
    </lineage>
</organism>
<name>A0AAD3GZS0_9STRA</name>
<comment type="caution">
    <text evidence="2">The sequence shown here is derived from an EMBL/GenBank/DDBJ whole genome shotgun (WGS) entry which is preliminary data.</text>
</comment>
<reference evidence="2 3" key="1">
    <citation type="journal article" date="2021" name="Sci. Rep.">
        <title>The genome of the diatom Chaetoceros tenuissimus carries an ancient integrated fragment of an extant virus.</title>
        <authorList>
            <person name="Hongo Y."/>
            <person name="Kimura K."/>
            <person name="Takaki Y."/>
            <person name="Yoshida Y."/>
            <person name="Baba S."/>
            <person name="Kobayashi G."/>
            <person name="Nagasaki K."/>
            <person name="Hano T."/>
            <person name="Tomaru Y."/>
        </authorList>
    </citation>
    <scope>NUCLEOTIDE SEQUENCE [LARGE SCALE GENOMIC DNA]</scope>
    <source>
        <strain evidence="2 3">NIES-3715</strain>
    </source>
</reference>
<sequence length="213" mass="24538">MSDDKNAKYEASLATKASTLRRVCFYTFFATILWDAYTSQADVLNHLTLWSFILHTIYFELHLPSSTTLVRYLHGPSFCGSFALFNMYLWTLIANPQMEFELAPEGRTTTVIYTRGFWLHLGPVICHWLDFQENQQLLQEAYSKYKDSRMFQFWVCLGYFSLGLTWEQFNGDPSGTYNVTIVSNETFVLVSKVIGVASCIVAYTVMVKPKLMS</sequence>
<evidence type="ECO:0000313" key="3">
    <source>
        <dbReference type="Proteomes" id="UP001054902"/>
    </source>
</evidence>
<accession>A0AAD3GZS0</accession>
<dbReference type="Proteomes" id="UP001054902">
    <property type="component" value="Unassembled WGS sequence"/>
</dbReference>
<evidence type="ECO:0000256" key="1">
    <source>
        <dbReference type="SAM" id="Phobius"/>
    </source>
</evidence>
<dbReference type="EMBL" id="BLLK01000020">
    <property type="protein sequence ID" value="GFH45080.1"/>
    <property type="molecule type" value="Genomic_DNA"/>
</dbReference>